<feature type="compositionally biased region" description="Low complexity" evidence="2">
    <location>
        <begin position="286"/>
        <end position="297"/>
    </location>
</feature>
<gene>
    <name evidence="3" type="ORF">QO001_005476</name>
</gene>
<dbReference type="GO" id="GO:0047661">
    <property type="term" value="F:amino-acid racemase activity"/>
    <property type="evidence" value="ECO:0007669"/>
    <property type="project" value="InterPro"/>
</dbReference>
<dbReference type="PANTHER" id="PTHR21198:SF7">
    <property type="entry name" value="ASPARTATE-GLUTAMATE RACEMASE FAMILY"/>
    <property type="match status" value="1"/>
</dbReference>
<evidence type="ECO:0000256" key="1">
    <source>
        <dbReference type="ARBA" id="ARBA00023235"/>
    </source>
</evidence>
<feature type="compositionally biased region" description="Basic residues" evidence="2">
    <location>
        <begin position="276"/>
        <end position="285"/>
    </location>
</feature>
<dbReference type="EMBL" id="JAUSWL010000014">
    <property type="protein sequence ID" value="MDQ0546525.1"/>
    <property type="molecule type" value="Genomic_DNA"/>
</dbReference>
<dbReference type="Proteomes" id="UP001223420">
    <property type="component" value="Unassembled WGS sequence"/>
</dbReference>
<keyword evidence="1" id="KW-0413">Isomerase</keyword>
<dbReference type="PANTHER" id="PTHR21198">
    <property type="entry name" value="GLUTAMATE RACEMASE"/>
    <property type="match status" value="1"/>
</dbReference>
<evidence type="ECO:0000256" key="2">
    <source>
        <dbReference type="SAM" id="MobiDB-lite"/>
    </source>
</evidence>
<sequence length="303" mass="32867">MTTTSRRLGVLGGLSRRSTIECHQMINRHVLSLTNNRAAADLVTWSLDPDTIIHLLSKDGWPLIVDQIKEAAANLLLEGVDALMIASDTLQCALAEEPIHFGVPVIPVHDALADEIQRLSLRKVGLVGTSATMSGPYYQDLRQGSCNLDVVLPSQNLWVNIDYSVCNRIYNGESTVLEVDTYQQIMSQFEAQGVDGIIVASPEIALAFNKPDPVPVLHTAQIHAAAAARWCVAGRDILRPDMARHDEAGRASAASTDAASKDTSKISFEALQPRDLRRKRKRKAGRLSAAAASVSAGQQTRNS</sequence>
<organism evidence="3 4">
    <name type="scientific">Methylobacterium brachiatum</name>
    <dbReference type="NCBI Taxonomy" id="269660"/>
    <lineage>
        <taxon>Bacteria</taxon>
        <taxon>Pseudomonadati</taxon>
        <taxon>Pseudomonadota</taxon>
        <taxon>Alphaproteobacteria</taxon>
        <taxon>Hyphomicrobiales</taxon>
        <taxon>Methylobacteriaceae</taxon>
        <taxon>Methylobacterium</taxon>
    </lineage>
</organism>
<comment type="caution">
    <text evidence="3">The sequence shown here is derived from an EMBL/GenBank/DDBJ whole genome shotgun (WGS) entry which is preliminary data.</text>
</comment>
<dbReference type="InterPro" id="IPR001920">
    <property type="entry name" value="Asp/Glu_race"/>
</dbReference>
<evidence type="ECO:0000313" key="4">
    <source>
        <dbReference type="Proteomes" id="UP001223420"/>
    </source>
</evidence>
<dbReference type="AlphaFoldDB" id="A0AAJ1WZQ8"/>
<feature type="region of interest" description="Disordered" evidence="2">
    <location>
        <begin position="248"/>
        <end position="303"/>
    </location>
</feature>
<dbReference type="SUPFAM" id="SSF53681">
    <property type="entry name" value="Aspartate/glutamate racemase"/>
    <property type="match status" value="2"/>
</dbReference>
<reference evidence="3" key="1">
    <citation type="submission" date="2023-07" db="EMBL/GenBank/DDBJ databases">
        <title>Genomic Encyclopedia of Type Strains, Phase IV (KMG-IV): sequencing the most valuable type-strain genomes for metagenomic binning, comparative biology and taxonomic classification.</title>
        <authorList>
            <person name="Goeker M."/>
        </authorList>
    </citation>
    <scope>NUCLEOTIDE SEQUENCE</scope>
    <source>
        <strain evidence="3">DSM 19569</strain>
    </source>
</reference>
<proteinExistence type="predicted"/>
<dbReference type="RefSeq" id="WP_230367723.1">
    <property type="nucleotide sequence ID" value="NZ_JAJALK010000015.1"/>
</dbReference>
<evidence type="ECO:0000313" key="3">
    <source>
        <dbReference type="EMBL" id="MDQ0546525.1"/>
    </source>
</evidence>
<protein>
    <submittedName>
        <fullName evidence="3">Aspartate/glutamate racemase</fullName>
    </submittedName>
</protein>
<accession>A0AAJ1WZQ8</accession>
<dbReference type="Gene3D" id="3.40.50.1860">
    <property type="match status" value="2"/>
</dbReference>
<dbReference type="InterPro" id="IPR015942">
    <property type="entry name" value="Asp/Glu/hydantoin_racemase"/>
</dbReference>
<dbReference type="Pfam" id="PF01177">
    <property type="entry name" value="Asp_Glu_race"/>
    <property type="match status" value="1"/>
</dbReference>
<name>A0AAJ1WZQ8_9HYPH</name>